<dbReference type="InterPro" id="IPR017871">
    <property type="entry name" value="ABC_transporter-like_CS"/>
</dbReference>
<keyword evidence="2" id="KW-0547">Nucleotide-binding</keyword>
<evidence type="ECO:0000313" key="6">
    <source>
        <dbReference type="EMBL" id="PTL40028.1"/>
    </source>
</evidence>
<protein>
    <recommendedName>
        <fullName evidence="5">ABC transporter domain-containing protein</fullName>
    </recommendedName>
</protein>
<sequence>MIEIENLSGGYSRVPVVENVSLHVEAGEFFGLLGPNGSGKTTLFKLMSGGLPVMDGKVLLNGDSVLDMNQMQRARHIAVLSQETNVSFDFTVEEIVQLGRYAFQKGIFKALSPYDKKLMEEVMEITSVTKYRHTSFHMLSGGEKQRVLLAKALVQEPEVLLLDEPTNHLDIKHTFDILDVLKKWQEERSLTIFAILHDLNIAALYCDRVGLLHEGTLTNIGSVDVLRNKNKLAEIYGVETWSQPHPTLARPQLLMNPRKKEERPVSLFDNCTVEQDEKAVSVSFQQPLRTISNGVAGEGIQWIKHFANFHVDKNYDSWTPKNDVENWLDEKGFPVEQSVGMMTAVKTEHAVIKREVLNGIAFLVVVTAGTGNAVDITHRETEIHREKIGTINTLVFADAHLTDGALVNACMSAAEAKVKALHDGEVKDPLSGSLATGTSTDSLVIGVTQQGERTSYAGSGTFIGRGIGYMVYEATMEALAVYRSWKEAHS</sequence>
<accession>A0A2T4U9F1</accession>
<proteinExistence type="predicted"/>
<dbReference type="AlphaFoldDB" id="A0A2T4U9F1"/>
<organism evidence="6 7">
    <name type="scientific">Alkalicoccus saliphilus</name>
    <dbReference type="NCBI Taxonomy" id="200989"/>
    <lineage>
        <taxon>Bacteria</taxon>
        <taxon>Bacillati</taxon>
        <taxon>Bacillota</taxon>
        <taxon>Bacilli</taxon>
        <taxon>Bacillales</taxon>
        <taxon>Bacillaceae</taxon>
        <taxon>Alkalicoccus</taxon>
    </lineage>
</organism>
<dbReference type="PROSITE" id="PS00211">
    <property type="entry name" value="ABC_TRANSPORTER_1"/>
    <property type="match status" value="1"/>
</dbReference>
<dbReference type="InterPro" id="IPR002808">
    <property type="entry name" value="AdoCbi_amidolase"/>
</dbReference>
<dbReference type="GO" id="GO:0016887">
    <property type="term" value="F:ATP hydrolysis activity"/>
    <property type="evidence" value="ECO:0007669"/>
    <property type="project" value="InterPro"/>
</dbReference>
<evidence type="ECO:0000313" key="7">
    <source>
        <dbReference type="Proteomes" id="UP000240509"/>
    </source>
</evidence>
<dbReference type="PANTHER" id="PTHR42794:SF1">
    <property type="entry name" value="HEMIN IMPORT ATP-BINDING PROTEIN HMUV"/>
    <property type="match status" value="1"/>
</dbReference>
<dbReference type="InterPro" id="IPR003439">
    <property type="entry name" value="ABC_transporter-like_ATP-bd"/>
</dbReference>
<dbReference type="GO" id="GO:0005524">
    <property type="term" value="F:ATP binding"/>
    <property type="evidence" value="ECO:0007669"/>
    <property type="project" value="UniProtKB-KW"/>
</dbReference>
<dbReference type="Pfam" id="PF01955">
    <property type="entry name" value="CbiZ"/>
    <property type="match status" value="1"/>
</dbReference>
<dbReference type="FunFam" id="3.40.50.300:FF:000134">
    <property type="entry name" value="Iron-enterobactin ABC transporter ATP-binding protein"/>
    <property type="match status" value="1"/>
</dbReference>
<evidence type="ECO:0000259" key="5">
    <source>
        <dbReference type="PROSITE" id="PS50893"/>
    </source>
</evidence>
<dbReference type="Proteomes" id="UP000240509">
    <property type="component" value="Unassembled WGS sequence"/>
</dbReference>
<evidence type="ECO:0000256" key="2">
    <source>
        <dbReference type="ARBA" id="ARBA00022741"/>
    </source>
</evidence>
<evidence type="ECO:0000256" key="1">
    <source>
        <dbReference type="ARBA" id="ARBA00022448"/>
    </source>
</evidence>
<keyword evidence="7" id="KW-1185">Reference proteome</keyword>
<keyword evidence="3" id="KW-0067">ATP-binding</keyword>
<evidence type="ECO:0000256" key="3">
    <source>
        <dbReference type="ARBA" id="ARBA00022840"/>
    </source>
</evidence>
<dbReference type="RefSeq" id="WP_107583617.1">
    <property type="nucleotide sequence ID" value="NZ_PZJJ01000003.1"/>
</dbReference>
<dbReference type="CDD" id="cd03214">
    <property type="entry name" value="ABC_Iron-Siderophores_B12_Hemin"/>
    <property type="match status" value="1"/>
</dbReference>
<comment type="caution">
    <text evidence="6">The sequence shown here is derived from an EMBL/GenBank/DDBJ whole genome shotgun (WGS) entry which is preliminary data.</text>
</comment>
<name>A0A2T4U9F1_9BACI</name>
<dbReference type="InterPro" id="IPR003593">
    <property type="entry name" value="AAA+_ATPase"/>
</dbReference>
<dbReference type="PANTHER" id="PTHR42794">
    <property type="entry name" value="HEMIN IMPORT ATP-BINDING PROTEIN HMUV"/>
    <property type="match status" value="1"/>
</dbReference>
<dbReference type="SMART" id="SM00382">
    <property type="entry name" value="AAA"/>
    <property type="match status" value="1"/>
</dbReference>
<dbReference type="Pfam" id="PF00005">
    <property type="entry name" value="ABC_tran"/>
    <property type="match status" value="1"/>
</dbReference>
<dbReference type="SUPFAM" id="SSF52540">
    <property type="entry name" value="P-loop containing nucleoside triphosphate hydrolases"/>
    <property type="match status" value="1"/>
</dbReference>
<evidence type="ECO:0000256" key="4">
    <source>
        <dbReference type="ARBA" id="ARBA00022967"/>
    </source>
</evidence>
<dbReference type="OrthoDB" id="9787851at2"/>
<dbReference type="Gene3D" id="3.40.50.300">
    <property type="entry name" value="P-loop containing nucleotide triphosphate hydrolases"/>
    <property type="match status" value="1"/>
</dbReference>
<feature type="domain" description="ABC transporter" evidence="5">
    <location>
        <begin position="2"/>
        <end position="239"/>
    </location>
</feature>
<dbReference type="PROSITE" id="PS50893">
    <property type="entry name" value="ABC_TRANSPORTER_2"/>
    <property type="match status" value="1"/>
</dbReference>
<keyword evidence="4" id="KW-1278">Translocase</keyword>
<gene>
    <name evidence="6" type="ORF">C6Y45_03395</name>
</gene>
<dbReference type="EMBL" id="PZJJ01000003">
    <property type="protein sequence ID" value="PTL40028.1"/>
    <property type="molecule type" value="Genomic_DNA"/>
</dbReference>
<reference evidence="6 7" key="1">
    <citation type="submission" date="2018-03" db="EMBL/GenBank/DDBJ databases">
        <title>Alkalicoccus saliphilus sp. nov., isolated from a mineral pool.</title>
        <authorList>
            <person name="Zhao B."/>
        </authorList>
    </citation>
    <scope>NUCLEOTIDE SEQUENCE [LARGE SCALE GENOMIC DNA]</scope>
    <source>
        <strain evidence="6 7">6AG</strain>
    </source>
</reference>
<keyword evidence="1" id="KW-0813">Transport</keyword>
<dbReference type="InterPro" id="IPR027417">
    <property type="entry name" value="P-loop_NTPase"/>
</dbReference>